<dbReference type="Proteomes" id="UP001165063">
    <property type="component" value="Unassembled WGS sequence"/>
</dbReference>
<protein>
    <submittedName>
        <fullName evidence="1">Unnamed protein product</fullName>
    </submittedName>
</protein>
<evidence type="ECO:0000313" key="1">
    <source>
        <dbReference type="EMBL" id="GMG19664.1"/>
    </source>
</evidence>
<dbReference type="AlphaFoldDB" id="A0A9W6YR31"/>
<proteinExistence type="predicted"/>
<dbReference type="PANTHER" id="PTHR13520">
    <property type="entry name" value="RAD50-INTERACTING PROTEIN 1 RINT-1"/>
    <property type="match status" value="1"/>
</dbReference>
<accession>A0A9W6YR31</accession>
<name>A0A9W6YR31_AMBMO</name>
<dbReference type="OrthoDB" id="407410at2759"/>
<gene>
    <name evidence="1" type="ORF">Amon01_000063900</name>
</gene>
<sequence>MIETFLNSHFESINDLQKIDSLISTIESNRSSLYQTSIKQSQNYNQATILLNELSSAVDKNNVTNLPKIIAEYDHSGNSTLKKRVEFDLDRLATLQASDKLYSDFKVLQQRFRDFEGDNEIELIHLNEQINRFKDQQQVIQANSTASDAFDGYSKFLDRKLIQLIDTNFKTKKIGQFNKLIDKWETKQYTREELNTINSKISELIALQQLSPEKIISPNSFWCFNSLANSFKIKFAFHFESANETNRLDKPEFYLNYLSDYYLKTLPVLKTLTKKRTINDKRIEYWYFQSLLIPIREKFNPEKSQYLSLILQNPSEYLLNHLIDELMKFDSKLSRTFKFVKEESIQLTLDLVLHDEDNLHRWLDNVGTFVNKRFQELIGEPIIKIDYEFSKVGHTKPTNLSMNFQKLFETVTKLYENLTITKVKFRILSDHQLQLLNQFYNVIKTKIHNDKDDSFEHMVSYWCTVKYMIECMEQWGESLNFIELNNELNNDLNSTFFDSIIRMYEDELLNKIIVYKLHVQFERLINKMMKPVYQAIVNDEPKNIRVGNLIRVLGNNLQFLSMCVSGVDMIKFKFELTEIICEYFKFSIIRAFRLKKAVAANLQACFEELFDRLRLIMDDDNYGTVVEMLKVFQVDQPADCSQFKILQEEEIRELEMRRLR</sequence>
<keyword evidence="2" id="KW-1185">Reference proteome</keyword>
<organism evidence="1 2">
    <name type="scientific">Ambrosiozyma monospora</name>
    <name type="common">Yeast</name>
    <name type="synonym">Endomycopsis monosporus</name>
    <dbReference type="NCBI Taxonomy" id="43982"/>
    <lineage>
        <taxon>Eukaryota</taxon>
        <taxon>Fungi</taxon>
        <taxon>Dikarya</taxon>
        <taxon>Ascomycota</taxon>
        <taxon>Saccharomycotina</taxon>
        <taxon>Pichiomycetes</taxon>
        <taxon>Pichiales</taxon>
        <taxon>Pichiaceae</taxon>
        <taxon>Ambrosiozyma</taxon>
    </lineage>
</organism>
<dbReference type="PROSITE" id="PS51386">
    <property type="entry name" value="RINT1_TIP20"/>
    <property type="match status" value="1"/>
</dbReference>
<evidence type="ECO:0000313" key="2">
    <source>
        <dbReference type="Proteomes" id="UP001165063"/>
    </source>
</evidence>
<dbReference type="PANTHER" id="PTHR13520:SF0">
    <property type="entry name" value="RAD50-INTERACTING PROTEIN 1"/>
    <property type="match status" value="1"/>
</dbReference>
<dbReference type="InterPro" id="IPR042042">
    <property type="entry name" value="Tip20p_domB"/>
</dbReference>
<dbReference type="GO" id="GO:0006890">
    <property type="term" value="P:retrograde vesicle-mediated transport, Golgi to endoplasmic reticulum"/>
    <property type="evidence" value="ECO:0007669"/>
    <property type="project" value="InterPro"/>
</dbReference>
<dbReference type="Pfam" id="PF04437">
    <property type="entry name" value="RINT1_TIP1"/>
    <property type="match status" value="1"/>
</dbReference>
<comment type="caution">
    <text evidence="1">The sequence shown here is derived from an EMBL/GenBank/DDBJ whole genome shotgun (WGS) entry which is preliminary data.</text>
</comment>
<dbReference type="GO" id="GO:0006888">
    <property type="term" value="P:endoplasmic reticulum to Golgi vesicle-mediated transport"/>
    <property type="evidence" value="ECO:0007669"/>
    <property type="project" value="InterPro"/>
</dbReference>
<reference evidence="1" key="1">
    <citation type="submission" date="2023-04" db="EMBL/GenBank/DDBJ databases">
        <title>Ambrosiozyma monospora NBRC 1965.</title>
        <authorList>
            <person name="Ichikawa N."/>
            <person name="Sato H."/>
            <person name="Tonouchi N."/>
        </authorList>
    </citation>
    <scope>NUCLEOTIDE SEQUENCE</scope>
    <source>
        <strain evidence="1">NBRC 1965</strain>
    </source>
</reference>
<dbReference type="GO" id="GO:0070939">
    <property type="term" value="C:Dsl1/NZR complex"/>
    <property type="evidence" value="ECO:0007669"/>
    <property type="project" value="InterPro"/>
</dbReference>
<dbReference type="Gene3D" id="1.20.58.1420">
    <property type="entry name" value="Dsl1p vesicle tethering complex, Tip20p subunit, domain B"/>
    <property type="match status" value="1"/>
</dbReference>
<dbReference type="InterPro" id="IPR007528">
    <property type="entry name" value="RINT1_Tip20"/>
</dbReference>
<dbReference type="GO" id="GO:0060628">
    <property type="term" value="P:regulation of ER to Golgi vesicle-mediated transport"/>
    <property type="evidence" value="ECO:0007669"/>
    <property type="project" value="TreeGrafter"/>
</dbReference>
<dbReference type="EMBL" id="BSXU01000174">
    <property type="protein sequence ID" value="GMG19664.1"/>
    <property type="molecule type" value="Genomic_DNA"/>
</dbReference>